<organism evidence="3 4">
    <name type="scientific">Orbilia brochopaga</name>
    <dbReference type="NCBI Taxonomy" id="3140254"/>
    <lineage>
        <taxon>Eukaryota</taxon>
        <taxon>Fungi</taxon>
        <taxon>Dikarya</taxon>
        <taxon>Ascomycota</taxon>
        <taxon>Pezizomycotina</taxon>
        <taxon>Orbiliomycetes</taxon>
        <taxon>Orbiliales</taxon>
        <taxon>Orbiliaceae</taxon>
        <taxon>Orbilia</taxon>
    </lineage>
</organism>
<dbReference type="Proteomes" id="UP001375240">
    <property type="component" value="Unassembled WGS sequence"/>
</dbReference>
<keyword evidence="2" id="KW-0472">Membrane</keyword>
<proteinExistence type="predicted"/>
<comment type="caution">
    <text evidence="3">The sequence shown here is derived from an EMBL/GenBank/DDBJ whole genome shotgun (WGS) entry which is preliminary data.</text>
</comment>
<sequence length="88" mass="9242">MEEMKKCDVLGRAAEVGPGCPALSPPHPHRMSSLVLVLTSSSSTTTITLCIAILFGPLLHLPARPPSRLTPVAPTTTTIAPATRMKQA</sequence>
<feature type="region of interest" description="Disordered" evidence="1">
    <location>
        <begin position="65"/>
        <end position="88"/>
    </location>
</feature>
<evidence type="ECO:0000256" key="2">
    <source>
        <dbReference type="SAM" id="Phobius"/>
    </source>
</evidence>
<keyword evidence="2" id="KW-0812">Transmembrane</keyword>
<feature type="transmembrane region" description="Helical" evidence="2">
    <location>
        <begin position="34"/>
        <end position="59"/>
    </location>
</feature>
<keyword evidence="4" id="KW-1185">Reference proteome</keyword>
<protein>
    <submittedName>
        <fullName evidence="3">Uncharacterized protein</fullName>
    </submittedName>
</protein>
<evidence type="ECO:0000313" key="4">
    <source>
        <dbReference type="Proteomes" id="UP001375240"/>
    </source>
</evidence>
<feature type="compositionally biased region" description="Low complexity" evidence="1">
    <location>
        <begin position="70"/>
        <end position="88"/>
    </location>
</feature>
<keyword evidence="2" id="KW-1133">Transmembrane helix</keyword>
<gene>
    <name evidence="3" type="ORF">TWF696_004482</name>
</gene>
<dbReference type="EMBL" id="JAVHNQ010000002">
    <property type="protein sequence ID" value="KAK6355373.1"/>
    <property type="molecule type" value="Genomic_DNA"/>
</dbReference>
<accession>A0AAV9V853</accession>
<dbReference type="AlphaFoldDB" id="A0AAV9V853"/>
<evidence type="ECO:0000256" key="1">
    <source>
        <dbReference type="SAM" id="MobiDB-lite"/>
    </source>
</evidence>
<reference evidence="3 4" key="1">
    <citation type="submission" date="2019-10" db="EMBL/GenBank/DDBJ databases">
        <authorList>
            <person name="Palmer J.M."/>
        </authorList>
    </citation>
    <scope>NUCLEOTIDE SEQUENCE [LARGE SCALE GENOMIC DNA]</scope>
    <source>
        <strain evidence="3 4">TWF696</strain>
    </source>
</reference>
<evidence type="ECO:0000313" key="3">
    <source>
        <dbReference type="EMBL" id="KAK6355373.1"/>
    </source>
</evidence>
<name>A0AAV9V853_9PEZI</name>